<keyword evidence="3" id="KW-1185">Reference proteome</keyword>
<dbReference type="Proteomes" id="UP000189677">
    <property type="component" value="Chromosome"/>
</dbReference>
<dbReference type="EMBL" id="CP018047">
    <property type="protein sequence ID" value="AQU64912.1"/>
    <property type="molecule type" value="Genomic_DNA"/>
</dbReference>
<accession>A0A1U9QKX2</accession>
<name>A0A1U9QKX2_STRNV</name>
<evidence type="ECO:0000313" key="3">
    <source>
        <dbReference type="Proteomes" id="UP000189677"/>
    </source>
</evidence>
<dbReference type="RefSeq" id="WP_078073384.1">
    <property type="nucleotide sequence ID" value="NZ_CP018047.1"/>
</dbReference>
<evidence type="ECO:0000256" key="1">
    <source>
        <dbReference type="SAM" id="MobiDB-lite"/>
    </source>
</evidence>
<organism evidence="2 3">
    <name type="scientific">Streptomyces niveus</name>
    <name type="common">Streptomyces spheroides</name>
    <dbReference type="NCBI Taxonomy" id="193462"/>
    <lineage>
        <taxon>Bacteria</taxon>
        <taxon>Bacillati</taxon>
        <taxon>Actinomycetota</taxon>
        <taxon>Actinomycetes</taxon>
        <taxon>Kitasatosporales</taxon>
        <taxon>Streptomycetaceae</taxon>
        <taxon>Streptomyces</taxon>
    </lineage>
</organism>
<dbReference type="KEGG" id="snw:BBN63_00145"/>
<dbReference type="AlphaFoldDB" id="A0A1U9QKX2"/>
<gene>
    <name evidence="2" type="ORF">BBN63_00145</name>
</gene>
<evidence type="ECO:0000313" key="2">
    <source>
        <dbReference type="EMBL" id="AQU64912.1"/>
    </source>
</evidence>
<protein>
    <submittedName>
        <fullName evidence="2">Uncharacterized protein</fullName>
    </submittedName>
</protein>
<feature type="compositionally biased region" description="Low complexity" evidence="1">
    <location>
        <begin position="91"/>
        <end position="110"/>
    </location>
</feature>
<sequence length="245" mass="26391">MNDKANKLNFAPSDWAAIVEAATEEWNNAPDGRTAGVNFGSRTQTAMDNGEAWAISIARLSCAVIGRRIMSDLLKAWASVPVDVGGGTGTRGLTTGTPGPTTGTTELPPGTDGGKEMGKNPPGLIPQQTAGPQPPVYVQTGLDIDVECAILQRKLLARMEQVRAEQEQGKSRVARERAAGGARTAELRTLREVKRAMGTIREHWKRQSQERDFDAMLKLAGVTLESLALSEEGADWVRRNWAVGE</sequence>
<proteinExistence type="predicted"/>
<feature type="region of interest" description="Disordered" evidence="1">
    <location>
        <begin position="85"/>
        <end position="113"/>
    </location>
</feature>
<reference evidence="2 3" key="1">
    <citation type="submission" date="2016-11" db="EMBL/GenBank/DDBJ databases">
        <title>Complete genome sequence of Streptomyces niveus SCSIO 3406.</title>
        <authorList>
            <person name="Zhu Q."/>
            <person name="Cheng W."/>
            <person name="Song Y."/>
            <person name="Li Q."/>
            <person name="Ju J."/>
        </authorList>
    </citation>
    <scope>NUCLEOTIDE SEQUENCE [LARGE SCALE GENOMIC DNA]</scope>
    <source>
        <strain evidence="2 3">SCSIO 3406</strain>
    </source>
</reference>